<feature type="region of interest" description="Disordered" evidence="6">
    <location>
        <begin position="17"/>
        <end position="42"/>
    </location>
</feature>
<dbReference type="STRING" id="3476.A0A2P5CHT1"/>
<dbReference type="PANTHER" id="PTHR31541:SF25">
    <property type="entry name" value="GAMMA-GLIADIN B"/>
    <property type="match status" value="1"/>
</dbReference>
<keyword evidence="4" id="KW-0804">Transcription</keyword>
<dbReference type="SUPFAM" id="SSF101936">
    <property type="entry name" value="DNA-binding pseudobarrel domain"/>
    <property type="match status" value="1"/>
</dbReference>
<dbReference type="InterPro" id="IPR005508">
    <property type="entry name" value="At2g31720-like"/>
</dbReference>
<dbReference type="Proteomes" id="UP000237105">
    <property type="component" value="Unassembled WGS sequence"/>
</dbReference>
<dbReference type="GO" id="GO:0005634">
    <property type="term" value="C:nucleus"/>
    <property type="evidence" value="ECO:0007669"/>
    <property type="project" value="UniProtKB-SubCell"/>
</dbReference>
<feature type="region of interest" description="Disordered" evidence="6">
    <location>
        <begin position="119"/>
        <end position="147"/>
    </location>
</feature>
<dbReference type="AlphaFoldDB" id="A0A2P5CHT1"/>
<evidence type="ECO:0000256" key="5">
    <source>
        <dbReference type="ARBA" id="ARBA00023242"/>
    </source>
</evidence>
<dbReference type="Gene3D" id="2.40.330.10">
    <property type="entry name" value="DNA-binding pseudobarrel domain"/>
    <property type="match status" value="1"/>
</dbReference>
<evidence type="ECO:0000256" key="2">
    <source>
        <dbReference type="ARBA" id="ARBA00023015"/>
    </source>
</evidence>
<dbReference type="PANTHER" id="PTHR31541">
    <property type="entry name" value="B3 DOMAIN PLANT PROTEIN-RELATED"/>
    <property type="match status" value="1"/>
</dbReference>
<comment type="subcellular location">
    <subcellularLocation>
        <location evidence="1">Nucleus</location>
    </subcellularLocation>
</comment>
<keyword evidence="8" id="KW-1185">Reference proteome</keyword>
<comment type="caution">
    <text evidence="7">The sequence shown here is derived from an EMBL/GenBank/DDBJ whole genome shotgun (WGS) entry which is preliminary data.</text>
</comment>
<dbReference type="OrthoDB" id="1935604at2759"/>
<proteinExistence type="predicted"/>
<feature type="compositionally biased region" description="Basic residues" evidence="6">
    <location>
        <begin position="175"/>
        <end position="190"/>
    </location>
</feature>
<dbReference type="EMBL" id="JXTB01000129">
    <property type="protein sequence ID" value="PON60535.1"/>
    <property type="molecule type" value="Genomic_DNA"/>
</dbReference>
<evidence type="ECO:0000313" key="7">
    <source>
        <dbReference type="EMBL" id="PON60535.1"/>
    </source>
</evidence>
<name>A0A2P5CHT1_PARAD</name>
<protein>
    <submittedName>
        <fullName evidence="7">B3 domain-containing protein</fullName>
    </submittedName>
</protein>
<evidence type="ECO:0000313" key="8">
    <source>
        <dbReference type="Proteomes" id="UP000237105"/>
    </source>
</evidence>
<accession>A0A2P5CHT1</accession>
<feature type="region of interest" description="Disordered" evidence="6">
    <location>
        <begin position="160"/>
        <end position="202"/>
    </location>
</feature>
<keyword evidence="5" id="KW-0539">Nucleus</keyword>
<reference evidence="8" key="1">
    <citation type="submission" date="2016-06" db="EMBL/GenBank/DDBJ databases">
        <title>Parallel loss of symbiosis genes in relatives of nitrogen-fixing non-legume Parasponia.</title>
        <authorList>
            <person name="Van Velzen R."/>
            <person name="Holmer R."/>
            <person name="Bu F."/>
            <person name="Rutten L."/>
            <person name="Van Zeijl A."/>
            <person name="Liu W."/>
            <person name="Santuari L."/>
            <person name="Cao Q."/>
            <person name="Sharma T."/>
            <person name="Shen D."/>
            <person name="Roswanjaya Y."/>
            <person name="Wardhani T."/>
            <person name="Kalhor M.S."/>
            <person name="Jansen J."/>
            <person name="Van den Hoogen J."/>
            <person name="Gungor B."/>
            <person name="Hartog M."/>
            <person name="Hontelez J."/>
            <person name="Verver J."/>
            <person name="Yang W.-C."/>
            <person name="Schijlen E."/>
            <person name="Repin R."/>
            <person name="Schilthuizen M."/>
            <person name="Schranz E."/>
            <person name="Heidstra R."/>
            <person name="Miyata K."/>
            <person name="Fedorova E."/>
            <person name="Kohlen W."/>
            <person name="Bisseling T."/>
            <person name="Smit S."/>
            <person name="Geurts R."/>
        </authorList>
    </citation>
    <scope>NUCLEOTIDE SEQUENCE [LARGE SCALE GENOMIC DNA]</scope>
    <source>
        <strain evidence="8">cv. WU1-14</strain>
    </source>
</reference>
<dbReference type="Pfam" id="PF03754">
    <property type="entry name" value="At2g31720-like"/>
    <property type="match status" value="1"/>
</dbReference>
<sequence>MEGFLDLHMLANVAVREEETKSHQNQNPHSSSSSSSSLGQPKTPRLVFKFRGLDGQKTSFVFGNPPTPTAPNRKGLFNALVNVAVSALEEEEAKSHQSHKTHHRHWPLLTFCRKQRTTTLPRKPRRFPHQTTMTLSSSDEDEENDPSSVLLLPIKKRKWNKMSSSSEEEGEMKENKKKRKITCSHSRPRPRPLPPQDLSPIEHLPIGLRDKIRELGGDDLKLILDKKLTATDVKKNNNRLSILVSHGRCPEFLREDEKVELEKRDEKCEKRLKGIQVKVYDQSLREYHRCKLKQWYMGSNPVYNLDTKWYDIVLDNKLAKDDNVRLWSFRVQSELCFALAKVS</sequence>
<organism evidence="7 8">
    <name type="scientific">Parasponia andersonii</name>
    <name type="common">Sponia andersonii</name>
    <dbReference type="NCBI Taxonomy" id="3476"/>
    <lineage>
        <taxon>Eukaryota</taxon>
        <taxon>Viridiplantae</taxon>
        <taxon>Streptophyta</taxon>
        <taxon>Embryophyta</taxon>
        <taxon>Tracheophyta</taxon>
        <taxon>Spermatophyta</taxon>
        <taxon>Magnoliopsida</taxon>
        <taxon>eudicotyledons</taxon>
        <taxon>Gunneridae</taxon>
        <taxon>Pentapetalae</taxon>
        <taxon>rosids</taxon>
        <taxon>fabids</taxon>
        <taxon>Rosales</taxon>
        <taxon>Cannabaceae</taxon>
        <taxon>Parasponia</taxon>
    </lineage>
</organism>
<keyword evidence="3" id="KW-0238">DNA-binding</keyword>
<evidence type="ECO:0000256" key="1">
    <source>
        <dbReference type="ARBA" id="ARBA00004123"/>
    </source>
</evidence>
<dbReference type="GO" id="GO:0003677">
    <property type="term" value="F:DNA binding"/>
    <property type="evidence" value="ECO:0007669"/>
    <property type="project" value="UniProtKB-KW"/>
</dbReference>
<keyword evidence="2" id="KW-0805">Transcription regulation</keyword>
<evidence type="ECO:0000256" key="4">
    <source>
        <dbReference type="ARBA" id="ARBA00023163"/>
    </source>
</evidence>
<evidence type="ECO:0000256" key="3">
    <source>
        <dbReference type="ARBA" id="ARBA00023125"/>
    </source>
</evidence>
<gene>
    <name evidence="7" type="ORF">PanWU01x14_151470</name>
</gene>
<dbReference type="InterPro" id="IPR015300">
    <property type="entry name" value="DNA-bd_pseudobarrel_sf"/>
</dbReference>
<evidence type="ECO:0000256" key="6">
    <source>
        <dbReference type="SAM" id="MobiDB-lite"/>
    </source>
</evidence>